<dbReference type="InParanoid" id="A0A4S2MVA2"/>
<protein>
    <submittedName>
        <fullName evidence="1">Uncharacterized protein</fullName>
    </submittedName>
</protein>
<evidence type="ECO:0000313" key="2">
    <source>
        <dbReference type="Proteomes" id="UP000298138"/>
    </source>
</evidence>
<sequence length="219" mass="25298">LTINPSTSFLRSANELPPPPLLPAPFKLFSQFFIAMSSSPDDSEPEYFEHEKRRCQILTNTSYLECNRDMEHISRAMNVWDVVNEAEGKPVLPNKDHPTYGAVVTELKEFEQRERQASAALFYSCDRFNRYKLALVHYLVEMWKVLNKDCNCAIRSIGWTLIFNKISTLKPVPGRPISEFIDGVVSYQMLLNMTEDKLNDTCLIMIIRRNLPTDLPTYI</sequence>
<feature type="non-terminal residue" evidence="1">
    <location>
        <position position="1"/>
    </location>
</feature>
<evidence type="ECO:0000313" key="1">
    <source>
        <dbReference type="EMBL" id="TGZ80538.1"/>
    </source>
</evidence>
<gene>
    <name evidence="1" type="ORF">EX30DRAFT_53363</name>
</gene>
<reference evidence="1 2" key="1">
    <citation type="submission" date="2019-04" db="EMBL/GenBank/DDBJ databases">
        <title>Comparative genomics and transcriptomics to analyze fruiting body development in filamentous ascomycetes.</title>
        <authorList>
            <consortium name="DOE Joint Genome Institute"/>
            <person name="Lutkenhaus R."/>
            <person name="Traeger S."/>
            <person name="Breuer J."/>
            <person name="Kuo A."/>
            <person name="Lipzen A."/>
            <person name="Pangilinan J."/>
            <person name="Dilworth D."/>
            <person name="Sandor L."/>
            <person name="Poggeler S."/>
            <person name="Barry K."/>
            <person name="Grigoriev I.V."/>
            <person name="Nowrousian M."/>
        </authorList>
    </citation>
    <scope>NUCLEOTIDE SEQUENCE [LARGE SCALE GENOMIC DNA]</scope>
    <source>
        <strain evidence="1 2">CBS 389.68</strain>
    </source>
</reference>
<organism evidence="1 2">
    <name type="scientific">Ascodesmis nigricans</name>
    <dbReference type="NCBI Taxonomy" id="341454"/>
    <lineage>
        <taxon>Eukaryota</taxon>
        <taxon>Fungi</taxon>
        <taxon>Dikarya</taxon>
        <taxon>Ascomycota</taxon>
        <taxon>Pezizomycotina</taxon>
        <taxon>Pezizomycetes</taxon>
        <taxon>Pezizales</taxon>
        <taxon>Ascodesmidaceae</taxon>
        <taxon>Ascodesmis</taxon>
    </lineage>
</organism>
<dbReference type="EMBL" id="ML220124">
    <property type="protein sequence ID" value="TGZ80538.1"/>
    <property type="molecule type" value="Genomic_DNA"/>
</dbReference>
<dbReference type="Proteomes" id="UP000298138">
    <property type="component" value="Unassembled WGS sequence"/>
</dbReference>
<accession>A0A4S2MVA2</accession>
<name>A0A4S2MVA2_9PEZI</name>
<keyword evidence="2" id="KW-1185">Reference proteome</keyword>
<dbReference type="AlphaFoldDB" id="A0A4S2MVA2"/>
<proteinExistence type="predicted"/>